<feature type="transmembrane region" description="Helical" evidence="1">
    <location>
        <begin position="358"/>
        <end position="379"/>
    </location>
</feature>
<feature type="transmembrane region" description="Helical" evidence="1">
    <location>
        <begin position="159"/>
        <end position="184"/>
    </location>
</feature>
<evidence type="ECO:0000313" key="2">
    <source>
        <dbReference type="EMBL" id="CAF0728148.1"/>
    </source>
</evidence>
<keyword evidence="1" id="KW-0812">Transmembrane</keyword>
<dbReference type="AlphaFoldDB" id="A0A813W0L3"/>
<evidence type="ECO:0000313" key="4">
    <source>
        <dbReference type="EMBL" id="CAF0858734.1"/>
    </source>
</evidence>
<keyword evidence="1" id="KW-1133">Transmembrane helix</keyword>
<feature type="transmembrane region" description="Helical" evidence="1">
    <location>
        <begin position="33"/>
        <end position="54"/>
    </location>
</feature>
<dbReference type="EMBL" id="CAJNOH010000003">
    <property type="protein sequence ID" value="CAF0728148.1"/>
    <property type="molecule type" value="Genomic_DNA"/>
</dbReference>
<sequence length="485" mass="54864">MAKKSKDTATAAKKQAKVKGPVDPVKTRNLIRLLNILALLLAIAAFLLQLFAVISHNWKWQKTDLRSIVSPNLPHSQLNIPEDSRLDQRYGLYSREVKVSANNDEQVDLWASTRFPRLDEGDEHLQYCLSQTSSLRGAFLTCAKNILSPGQCHCRRHPYWNFVIFFEILALVLLGIVVFLTALLSTHLQALLKLAAAGLALLAFLVLLIGLILILSHLKRETRSFADAYPYIFQRLAHTLGISQRTQRVSRDNPTVLRQAIRRQAKETYRAYPLPSNQYPYNQTHYLEYSEQARGWVYRPYVVTQPRTYETLPPARVAYTVNPKIEETTASPYEGLQPLLSYDGVFDNTRAGIGWSTVLSILAMILSLLLPLILIFSWLTGKKLAPDGKKTTTTVKTEYVTLPQEVIVETTPLRSIPTDYDPRRPIGEAVVTTQNVRPGQFETYTGRPEPVVVRDVIIRDDQPVAHVTEEHAFPVHVDTTHTSYA</sequence>
<gene>
    <name evidence="3" type="ORF">JXQ802_LOCUS6678</name>
    <name evidence="4" type="ORF">JXQ802_LOCUS7072</name>
    <name evidence="2" type="ORF">PYM288_LOCUS744</name>
</gene>
<dbReference type="EMBL" id="CAJNOL010000115">
    <property type="protein sequence ID" value="CAF0858734.1"/>
    <property type="molecule type" value="Genomic_DNA"/>
</dbReference>
<dbReference type="Gene3D" id="1.20.140.150">
    <property type="match status" value="1"/>
</dbReference>
<name>A0A813W0L3_9BILA</name>
<feature type="transmembrane region" description="Helical" evidence="1">
    <location>
        <begin position="190"/>
        <end position="215"/>
    </location>
</feature>
<accession>A0A813W0L3</accession>
<evidence type="ECO:0000313" key="3">
    <source>
        <dbReference type="EMBL" id="CAF0850715.1"/>
    </source>
</evidence>
<dbReference type="Proteomes" id="UP000663870">
    <property type="component" value="Unassembled WGS sequence"/>
</dbReference>
<evidence type="ECO:0000256" key="1">
    <source>
        <dbReference type="SAM" id="Phobius"/>
    </source>
</evidence>
<comment type="caution">
    <text evidence="3">The sequence shown here is derived from an EMBL/GenBank/DDBJ whole genome shotgun (WGS) entry which is preliminary data.</text>
</comment>
<organism evidence="3 5">
    <name type="scientific">Rotaria sordida</name>
    <dbReference type="NCBI Taxonomy" id="392033"/>
    <lineage>
        <taxon>Eukaryota</taxon>
        <taxon>Metazoa</taxon>
        <taxon>Spiralia</taxon>
        <taxon>Gnathifera</taxon>
        <taxon>Rotifera</taxon>
        <taxon>Eurotatoria</taxon>
        <taxon>Bdelloidea</taxon>
        <taxon>Philodinida</taxon>
        <taxon>Philodinidae</taxon>
        <taxon>Rotaria</taxon>
    </lineage>
</organism>
<reference evidence="3" key="1">
    <citation type="submission" date="2021-02" db="EMBL/GenBank/DDBJ databases">
        <authorList>
            <person name="Nowell W R."/>
        </authorList>
    </citation>
    <scope>NUCLEOTIDE SEQUENCE</scope>
</reference>
<dbReference type="EMBL" id="CAJNOL010000106">
    <property type="protein sequence ID" value="CAF0850715.1"/>
    <property type="molecule type" value="Genomic_DNA"/>
</dbReference>
<dbReference type="Proteomes" id="UP000663854">
    <property type="component" value="Unassembled WGS sequence"/>
</dbReference>
<protein>
    <submittedName>
        <fullName evidence="3">Uncharacterized protein</fullName>
    </submittedName>
</protein>
<keyword evidence="5" id="KW-1185">Reference proteome</keyword>
<proteinExistence type="predicted"/>
<evidence type="ECO:0000313" key="5">
    <source>
        <dbReference type="Proteomes" id="UP000663870"/>
    </source>
</evidence>
<keyword evidence="1" id="KW-0472">Membrane</keyword>